<dbReference type="GO" id="GO:0016887">
    <property type="term" value="F:ATP hydrolysis activity"/>
    <property type="evidence" value="ECO:0000318"/>
    <property type="project" value="GO_Central"/>
</dbReference>
<dbReference type="InterPro" id="IPR003889">
    <property type="entry name" value="FYrich_C"/>
</dbReference>
<dbReference type="Gene3D" id="3.40.50.10810">
    <property type="entry name" value="Tandem AAA-ATPase domain"/>
    <property type="match status" value="1"/>
</dbReference>
<dbReference type="InterPro" id="IPR001650">
    <property type="entry name" value="Helicase_C-like"/>
</dbReference>
<dbReference type="PROSITE" id="PS51194">
    <property type="entry name" value="HELICASE_CTER"/>
    <property type="match status" value="1"/>
</dbReference>
<dbReference type="InterPro" id="IPR027417">
    <property type="entry name" value="P-loop_NTPase"/>
</dbReference>
<dbReference type="PANTHER" id="PTHR45623">
    <property type="entry name" value="CHROMODOMAIN-HELICASE-DNA-BINDING PROTEIN 3-RELATED-RELATED"/>
    <property type="match status" value="1"/>
</dbReference>
<dbReference type="GO" id="GO:0042393">
    <property type="term" value="F:histone binding"/>
    <property type="evidence" value="ECO:0000318"/>
    <property type="project" value="GO_Central"/>
</dbReference>
<dbReference type="CDD" id="cd18659">
    <property type="entry name" value="CD2_tandem"/>
    <property type="match status" value="1"/>
</dbReference>
<reference evidence="11" key="2">
    <citation type="journal article" date="2007" name="Science">
        <title>Draft genome sequence of the sexually transmitted pathogen Trichomonas vaginalis.</title>
        <authorList>
            <person name="Carlton J.M."/>
            <person name="Hirt R.P."/>
            <person name="Silva J.C."/>
            <person name="Delcher A.L."/>
            <person name="Schatz M."/>
            <person name="Zhao Q."/>
            <person name="Wortman J.R."/>
            <person name="Bidwell S.L."/>
            <person name="Alsmark U.C.M."/>
            <person name="Besteiro S."/>
            <person name="Sicheritz-Ponten T."/>
            <person name="Noel C.J."/>
            <person name="Dacks J.B."/>
            <person name="Foster P.G."/>
            <person name="Simillion C."/>
            <person name="Van de Peer Y."/>
            <person name="Miranda-Saavedra D."/>
            <person name="Barton G.J."/>
            <person name="Westrop G.D."/>
            <person name="Mueller S."/>
            <person name="Dessi D."/>
            <person name="Fiori P.L."/>
            <person name="Ren Q."/>
            <person name="Paulsen I."/>
            <person name="Zhang H."/>
            <person name="Bastida-Corcuera F.D."/>
            <person name="Simoes-Barbosa A."/>
            <person name="Brown M.T."/>
            <person name="Hayes R.D."/>
            <person name="Mukherjee M."/>
            <person name="Okumura C.Y."/>
            <person name="Schneider R."/>
            <person name="Smith A.J."/>
            <person name="Vanacova S."/>
            <person name="Villalvazo M."/>
            <person name="Haas B.J."/>
            <person name="Pertea M."/>
            <person name="Feldblyum T.V."/>
            <person name="Utterback T.R."/>
            <person name="Shu C.L."/>
            <person name="Osoegawa K."/>
            <person name="de Jong P.J."/>
            <person name="Hrdy I."/>
            <person name="Horvathova L."/>
            <person name="Zubacova Z."/>
            <person name="Dolezal P."/>
            <person name="Malik S.B."/>
            <person name="Logsdon J.M. Jr."/>
            <person name="Henze K."/>
            <person name="Gupta A."/>
            <person name="Wang C.C."/>
            <person name="Dunne R.L."/>
            <person name="Upcroft J.A."/>
            <person name="Upcroft P."/>
            <person name="White O."/>
            <person name="Salzberg S.L."/>
            <person name="Tang P."/>
            <person name="Chiu C.-H."/>
            <person name="Lee Y.-S."/>
            <person name="Embley T.M."/>
            <person name="Coombs G.H."/>
            <person name="Mottram J.C."/>
            <person name="Tachezy J."/>
            <person name="Fraser-Liggett C.M."/>
            <person name="Johnson P.J."/>
        </authorList>
    </citation>
    <scope>NUCLEOTIDE SEQUENCE [LARGE SCALE GENOMIC DNA]</scope>
    <source>
        <strain evidence="11">G3</strain>
    </source>
</reference>
<dbReference type="SUPFAM" id="SSF54160">
    <property type="entry name" value="Chromo domain-like"/>
    <property type="match status" value="2"/>
</dbReference>
<dbReference type="InterPro" id="IPR023780">
    <property type="entry name" value="Chromo_domain"/>
</dbReference>
<reference evidence="11" key="1">
    <citation type="submission" date="2006-10" db="EMBL/GenBank/DDBJ databases">
        <authorList>
            <person name="Amadeo P."/>
            <person name="Zhao Q."/>
            <person name="Wortman J."/>
            <person name="Fraser-Liggett C."/>
            <person name="Carlton J."/>
        </authorList>
    </citation>
    <scope>NUCLEOTIDE SEQUENCE</scope>
    <source>
        <strain evidence="11">G3</strain>
    </source>
</reference>
<dbReference type="VEuPathDB" id="TrichDB:TVAGG3_0539750"/>
<keyword evidence="3" id="KW-0547">Nucleotide-binding</keyword>
<evidence type="ECO:0000259" key="9">
    <source>
        <dbReference type="PROSITE" id="PS51192"/>
    </source>
</evidence>
<proteinExistence type="predicted"/>
<evidence type="ECO:0000256" key="4">
    <source>
        <dbReference type="ARBA" id="ARBA00022801"/>
    </source>
</evidence>
<comment type="subcellular location">
    <subcellularLocation>
        <location evidence="1">Nucleus</location>
    </subcellularLocation>
</comment>
<feature type="domain" description="Helicase C-terminal" evidence="10">
    <location>
        <begin position="621"/>
        <end position="771"/>
    </location>
</feature>
<dbReference type="eggNOG" id="KOG0384">
    <property type="taxonomic scope" value="Eukaryota"/>
</dbReference>
<dbReference type="SUPFAM" id="SSF52540">
    <property type="entry name" value="P-loop containing nucleoside triphosphate hydrolases"/>
    <property type="match status" value="2"/>
</dbReference>
<dbReference type="InterPro" id="IPR049730">
    <property type="entry name" value="SNF2/RAD54-like_C"/>
</dbReference>
<dbReference type="GO" id="GO:0140658">
    <property type="term" value="F:ATP-dependent chromatin remodeler activity"/>
    <property type="evidence" value="ECO:0000318"/>
    <property type="project" value="GO_Central"/>
</dbReference>
<feature type="compositionally biased region" description="Polar residues" evidence="7">
    <location>
        <begin position="73"/>
        <end position="83"/>
    </location>
</feature>
<feature type="region of interest" description="Disordered" evidence="7">
    <location>
        <begin position="1144"/>
        <end position="1169"/>
    </location>
</feature>
<dbReference type="Gene3D" id="3.40.50.300">
    <property type="entry name" value="P-loop containing nucleotide triphosphate hydrolases"/>
    <property type="match status" value="1"/>
</dbReference>
<dbReference type="SMART" id="SM00298">
    <property type="entry name" value="CHROMO"/>
    <property type="match status" value="2"/>
</dbReference>
<gene>
    <name evidence="11" type="ORF">TVAG_308180</name>
</gene>
<keyword evidence="5" id="KW-0067">ATP-binding</keyword>
<dbReference type="KEGG" id="tva:4766110"/>
<dbReference type="RefSeq" id="XP_001320435.1">
    <property type="nucleotide sequence ID" value="XM_001320400.1"/>
</dbReference>
<evidence type="ECO:0000256" key="5">
    <source>
        <dbReference type="ARBA" id="ARBA00022840"/>
    </source>
</evidence>
<evidence type="ECO:0000256" key="3">
    <source>
        <dbReference type="ARBA" id="ARBA00022741"/>
    </source>
</evidence>
<sequence>MSYTSLAERRSKRGVRHVNYNETQMWNRTLQDYSDSDSDENEKGRNGRGKANNKKNSFDYSESEYEQQEFSDTTPSESAYGSTDESGKENYSSSSEGEYYEEEETEEETEDELIVQSILGKKDNTEDDAPKNKDDQEYYVKFLDKAYIHCQWLKAKEIKELEGGENALTRFENKCQKFILSPSVSIGDLLTFEDQEINQVWFQIDRIIDEKGDLEDNDLEYLVKWKGLEYDEATWEKAEEIKEKDKIKEYQEHLKIANPKKIPSRWKRPSAKEFKELEESPKSKHNYELRDYQLKGLNWLRFCWYNKRNNILADEMGLGKTAQTVSMLESLRKYENVRGPFLVMAPLSTLPHWRNEFEEWSSLNTIVYHGNADCRELIRRSEFNCLNSKGKIIPNCVQFDVLVTNYETVLQDFNVFADIEWRYIIFDEAHKLKNSKGKLYKKVETLTFEHCTMLTGTPIQNNMEELWGLLHILFIDQPNFFTLEEFNEKYGNMTDSAQVKSIQKLIKPLMLRRKKSDVEQSIAAKEETIVRVELTRTQKKFYRALLSENASTLLEQITGSAANNLQNIAMQLRKVCNHPYLLKNAEDTEVKERMADPANKGKSRDQIELEGLVESSGKMVFISKLLPRLKEQGHKVLIFSQMVRVLGIISIFLEANQYKYERLDGSVNDNDRQAAIDRFNQDPEAFVFLLSTKAGGVGINLTAANTVIIYDSDWNPQNDIQAEARCHRIGQTQKVKVYRLVTRATYEEKMYERASKKLGLDHVVLDGGDMSKEKPMKAKEIEEMLRNGVVNIFNDDNTQADEFTAADIDQILDKRATTTFADVVAGGDSVFATAQFKADNDTLDMNSADFWAEILPEARMDKFNQPTMRRCRQTKLEMEIMSGEKDTDMKGAILEITYKGYTEKPFERLILMAADSLYKSKSSHDKQAINKIMSTFPPEEQGELEKFLGQHGVEVEQSIEKIYLRCAFFYRLRRILFLIQEGDYKWPAILPPWEDPVAEYALMLGVYKYGMHELTAIPEDKELGLMEARPLTRSALEKRVRELYIQLEKEFTEEQLNIDVPEDFKPLLPSEWKTKHSSVLARKILYDSEVLSLFQAMCVIGAPETEDGEMIDWERLRQFCKLTLVTARAVEQVAQQIIDLSNAEQENTTVTDDEQNKEEGEGGNNNVDLSPYDKLKCVQGKISKKDVRKVHQSIKEMAKIYRFVRKLSHRRIESLKQAPKLSNGPDWWNWECDLALIKNIAMYGQQATSIWIVDPQGPFRAHIPPELLESFEDAASKEKEKLGKGKAIKPSDQGPFVFLFRERTRIARAITVITYVFKDVDKVKKHEKTERKSKATGEYKVKTKDLRVTELGAILNNRYFVKKTHVCPIGYTAIRRYRFPSQKEYMNYKCEILSQNDRPYFKVTNIDADPPQVYESDDVNNVFKLIVEDMCKDPMQKKPSIKGNFFFGLVNKDVKAELSKLPGAESISCLIQEPTTLPFKVKIPLVKLEDLQEKQQQ</sequence>
<dbReference type="Pfam" id="PF00271">
    <property type="entry name" value="Helicase_C"/>
    <property type="match status" value="1"/>
</dbReference>
<dbReference type="VEuPathDB" id="TrichDB:TVAG_308180"/>
<dbReference type="PROSITE" id="PS50013">
    <property type="entry name" value="CHROMO_2"/>
    <property type="match status" value="1"/>
</dbReference>
<dbReference type="InterPro" id="IPR014001">
    <property type="entry name" value="Helicase_ATP-bd"/>
</dbReference>
<dbReference type="SMART" id="SM00487">
    <property type="entry name" value="DEXDc"/>
    <property type="match status" value="1"/>
</dbReference>
<feature type="domain" description="Helicase ATP-binding" evidence="9">
    <location>
        <begin position="301"/>
        <end position="476"/>
    </location>
</feature>
<dbReference type="Pfam" id="PF05964">
    <property type="entry name" value="FYRN"/>
    <property type="match status" value="1"/>
</dbReference>
<dbReference type="PANTHER" id="PTHR45623:SF11">
    <property type="entry name" value="KISMET, ISOFORM C"/>
    <property type="match status" value="1"/>
</dbReference>
<dbReference type="PROSITE" id="PS51543">
    <property type="entry name" value="FYRC"/>
    <property type="match status" value="1"/>
</dbReference>
<dbReference type="InterPro" id="IPR016197">
    <property type="entry name" value="Chromo-like_dom_sf"/>
</dbReference>
<dbReference type="GO" id="GO:0005634">
    <property type="term" value="C:nucleus"/>
    <property type="evidence" value="ECO:0000318"/>
    <property type="project" value="GO_Central"/>
</dbReference>
<dbReference type="InterPro" id="IPR000330">
    <property type="entry name" value="SNF2_N"/>
</dbReference>
<dbReference type="OrthoDB" id="5857104at2759"/>
<dbReference type="Pfam" id="PF00176">
    <property type="entry name" value="SNF2-rel_dom"/>
    <property type="match status" value="1"/>
</dbReference>
<feature type="compositionally biased region" description="Acidic residues" evidence="7">
    <location>
        <begin position="98"/>
        <end position="113"/>
    </location>
</feature>
<evidence type="ECO:0000256" key="6">
    <source>
        <dbReference type="ARBA" id="ARBA00023242"/>
    </source>
</evidence>
<dbReference type="SMART" id="SM00490">
    <property type="entry name" value="HELICc"/>
    <property type="match status" value="1"/>
</dbReference>
<dbReference type="InterPro" id="IPR000953">
    <property type="entry name" value="Chromo/chromo_shadow_dom"/>
</dbReference>
<dbReference type="GO" id="GO:0005524">
    <property type="term" value="F:ATP binding"/>
    <property type="evidence" value="ECO:0007669"/>
    <property type="project" value="UniProtKB-KW"/>
</dbReference>
<keyword evidence="2" id="KW-0677">Repeat</keyword>
<evidence type="ECO:0000313" key="12">
    <source>
        <dbReference type="Proteomes" id="UP000001542"/>
    </source>
</evidence>
<dbReference type="PROSITE" id="PS51192">
    <property type="entry name" value="HELICASE_ATP_BIND_1"/>
    <property type="match status" value="1"/>
</dbReference>
<evidence type="ECO:0000256" key="2">
    <source>
        <dbReference type="ARBA" id="ARBA00022737"/>
    </source>
</evidence>
<evidence type="ECO:0000259" key="10">
    <source>
        <dbReference type="PROSITE" id="PS51194"/>
    </source>
</evidence>
<dbReference type="Gene3D" id="2.40.50.40">
    <property type="match status" value="2"/>
</dbReference>
<feature type="region of interest" description="Disordered" evidence="7">
    <location>
        <begin position="1"/>
        <end position="113"/>
    </location>
</feature>
<evidence type="ECO:0000256" key="7">
    <source>
        <dbReference type="SAM" id="MobiDB-lite"/>
    </source>
</evidence>
<evidence type="ECO:0000256" key="1">
    <source>
        <dbReference type="ARBA" id="ARBA00004123"/>
    </source>
</evidence>
<dbReference type="GO" id="GO:0006338">
    <property type="term" value="P:chromatin remodeling"/>
    <property type="evidence" value="ECO:0000318"/>
    <property type="project" value="GO_Central"/>
</dbReference>
<dbReference type="STRING" id="5722.A2EGL7"/>
<dbReference type="PROSITE" id="PS51542">
    <property type="entry name" value="FYRN"/>
    <property type="match status" value="1"/>
</dbReference>
<accession>A2EGL7</accession>
<dbReference type="Gene3D" id="3.30.160.360">
    <property type="match status" value="1"/>
</dbReference>
<keyword evidence="4" id="KW-0378">Hydrolase</keyword>
<name>A2EGL7_TRIV3</name>
<evidence type="ECO:0000313" key="11">
    <source>
        <dbReference type="EMBL" id="EAY08212.1"/>
    </source>
</evidence>
<dbReference type="Pfam" id="PF00385">
    <property type="entry name" value="Chromo"/>
    <property type="match status" value="1"/>
</dbReference>
<organism evidence="11 12">
    <name type="scientific">Trichomonas vaginalis (strain ATCC PRA-98 / G3)</name>
    <dbReference type="NCBI Taxonomy" id="412133"/>
    <lineage>
        <taxon>Eukaryota</taxon>
        <taxon>Metamonada</taxon>
        <taxon>Parabasalia</taxon>
        <taxon>Trichomonadida</taxon>
        <taxon>Trichomonadidae</taxon>
        <taxon>Trichomonas</taxon>
    </lineage>
</organism>
<dbReference type="CDD" id="cd18793">
    <property type="entry name" value="SF2_C_SNF"/>
    <property type="match status" value="1"/>
</dbReference>
<protein>
    <submittedName>
        <fullName evidence="11">SNF2 family N-terminal domain containing protein</fullName>
    </submittedName>
</protein>
<feature type="domain" description="Chromo" evidence="8">
    <location>
        <begin position="202"/>
        <end position="252"/>
    </location>
</feature>
<evidence type="ECO:0000259" key="8">
    <source>
        <dbReference type="PROSITE" id="PS50013"/>
    </source>
</evidence>
<feature type="compositionally biased region" description="Polar residues" evidence="7">
    <location>
        <begin position="20"/>
        <end position="33"/>
    </location>
</feature>
<keyword evidence="12" id="KW-1185">Reference proteome</keyword>
<dbReference type="GO" id="GO:0003682">
    <property type="term" value="F:chromatin binding"/>
    <property type="evidence" value="ECO:0000318"/>
    <property type="project" value="GO_Central"/>
</dbReference>
<dbReference type="Proteomes" id="UP000001542">
    <property type="component" value="Unassembled WGS sequence"/>
</dbReference>
<dbReference type="EMBL" id="DS113383">
    <property type="protein sequence ID" value="EAY08212.1"/>
    <property type="molecule type" value="Genomic_DNA"/>
</dbReference>
<dbReference type="InParanoid" id="A2EGL7"/>
<dbReference type="GO" id="GO:0000785">
    <property type="term" value="C:chromatin"/>
    <property type="evidence" value="ECO:0000318"/>
    <property type="project" value="GO_Central"/>
</dbReference>
<dbReference type="SMR" id="A2EGL7"/>
<dbReference type="GO" id="GO:0003677">
    <property type="term" value="F:DNA binding"/>
    <property type="evidence" value="ECO:0000318"/>
    <property type="project" value="GO_Central"/>
</dbReference>
<dbReference type="InterPro" id="IPR003888">
    <property type="entry name" value="FYrich_N"/>
</dbReference>
<keyword evidence="6" id="KW-0539">Nucleus</keyword>
<dbReference type="InterPro" id="IPR038718">
    <property type="entry name" value="SNF2-like_sf"/>
</dbReference>